<dbReference type="Pfam" id="PF03352">
    <property type="entry name" value="Adenine_glyco"/>
    <property type="match status" value="1"/>
</dbReference>
<dbReference type="SUPFAM" id="SSF48150">
    <property type="entry name" value="DNA-glycosylase"/>
    <property type="match status" value="1"/>
</dbReference>
<dbReference type="InterPro" id="IPR005019">
    <property type="entry name" value="Adenine_glyco"/>
</dbReference>
<feature type="binding site" evidence="1">
    <location>
        <position position="174"/>
    </location>
    <ligand>
        <name>Zn(2+)</name>
        <dbReference type="ChEBI" id="CHEBI:29105"/>
    </ligand>
</feature>
<evidence type="ECO:0000313" key="2">
    <source>
        <dbReference type="EMBL" id="PKR77571.1"/>
    </source>
</evidence>
<feature type="binding site" evidence="1">
    <location>
        <position position="3"/>
    </location>
    <ligand>
        <name>Zn(2+)</name>
        <dbReference type="ChEBI" id="CHEBI:29105"/>
    </ligand>
</feature>
<keyword evidence="1" id="KW-0862">Zinc</keyword>
<dbReference type="PANTHER" id="PTHR30037">
    <property type="entry name" value="DNA-3-METHYLADENINE GLYCOSYLASE 1"/>
    <property type="match status" value="1"/>
</dbReference>
<dbReference type="OrthoDB" id="9807664at2"/>
<dbReference type="InterPro" id="IPR052891">
    <property type="entry name" value="DNA-3mA_glycosylase"/>
</dbReference>
<keyword evidence="3" id="KW-1185">Reference proteome</keyword>
<dbReference type="Proteomes" id="UP000243524">
    <property type="component" value="Unassembled WGS sequence"/>
</dbReference>
<feature type="binding site" evidence="1">
    <location>
        <position position="178"/>
    </location>
    <ligand>
        <name>Zn(2+)</name>
        <dbReference type="ChEBI" id="CHEBI:29105"/>
    </ligand>
</feature>
<sequence>MKCAWPGNNHLMEMYHDNEWCVPSTDDNYIFEMLTLEGAQAGLSWSIVLSKREAYQTAFRNFNISYCKKLTDEDLQNVKEQHNVIKHFAKLQSVRSNAQAVTEVQKEFESFSSFLWSYVDYKPIINHWTSDKQIPTQTSLSEQLSKDLKKRGFKFVGPVTMYSFMQAIGMVDDHIISCLLTRQIQEARIKINFKR</sequence>
<evidence type="ECO:0000313" key="3">
    <source>
        <dbReference type="Proteomes" id="UP000243524"/>
    </source>
</evidence>
<organism evidence="2 3">
    <name type="scientific">Halalkalibacillus sediminis</name>
    <dbReference type="NCBI Taxonomy" id="2018042"/>
    <lineage>
        <taxon>Bacteria</taxon>
        <taxon>Bacillati</taxon>
        <taxon>Bacillota</taxon>
        <taxon>Bacilli</taxon>
        <taxon>Bacillales</taxon>
        <taxon>Bacillaceae</taxon>
        <taxon>Halalkalibacillus</taxon>
    </lineage>
</organism>
<feature type="binding site" evidence="1">
    <location>
        <position position="16"/>
    </location>
    <ligand>
        <name>Zn(2+)</name>
        <dbReference type="ChEBI" id="CHEBI:29105"/>
    </ligand>
</feature>
<dbReference type="PANTHER" id="PTHR30037:SF4">
    <property type="entry name" value="DNA-3-METHYLADENINE GLYCOSYLASE I"/>
    <property type="match status" value="1"/>
</dbReference>
<accession>A0A2I0QTA2</accession>
<dbReference type="EMBL" id="PJNH01000002">
    <property type="protein sequence ID" value="PKR77571.1"/>
    <property type="molecule type" value="Genomic_DNA"/>
</dbReference>
<protein>
    <submittedName>
        <fullName evidence="2">DNA-3-methyladenine glycosylase I</fullName>
    </submittedName>
</protein>
<reference evidence="2 3" key="1">
    <citation type="submission" date="2017-06" db="EMBL/GenBank/DDBJ databases">
        <title>the draft geome sequence of Illustriluteabacillus marina B3227.</title>
        <authorList>
            <person name="He R.-H."/>
            <person name="Du Z.-J."/>
        </authorList>
    </citation>
    <scope>NUCLEOTIDE SEQUENCE [LARGE SCALE GENOMIC DNA]</scope>
    <source>
        <strain evidence="2 3">B3227</strain>
    </source>
</reference>
<proteinExistence type="predicted"/>
<dbReference type="GO" id="GO:0006284">
    <property type="term" value="P:base-excision repair"/>
    <property type="evidence" value="ECO:0007669"/>
    <property type="project" value="InterPro"/>
</dbReference>
<evidence type="ECO:0000256" key="1">
    <source>
        <dbReference type="PIRSR" id="PIRSR605019-1"/>
    </source>
</evidence>
<dbReference type="GO" id="GO:0008725">
    <property type="term" value="F:DNA-3-methyladenine glycosylase activity"/>
    <property type="evidence" value="ECO:0007669"/>
    <property type="project" value="InterPro"/>
</dbReference>
<comment type="caution">
    <text evidence="2">The sequence shown here is derived from an EMBL/GenBank/DDBJ whole genome shotgun (WGS) entry which is preliminary data.</text>
</comment>
<dbReference type="AlphaFoldDB" id="A0A2I0QTA2"/>
<dbReference type="Gene3D" id="1.10.340.30">
    <property type="entry name" value="Hypothetical protein, domain 2"/>
    <property type="match status" value="1"/>
</dbReference>
<keyword evidence="1" id="KW-0479">Metal-binding</keyword>
<dbReference type="GO" id="GO:0046872">
    <property type="term" value="F:metal ion binding"/>
    <property type="evidence" value="ECO:0007669"/>
    <property type="project" value="UniProtKB-KW"/>
</dbReference>
<name>A0A2I0QTA2_9BACI</name>
<gene>
    <name evidence="2" type="ORF">CEY16_06430</name>
</gene>
<dbReference type="InterPro" id="IPR011257">
    <property type="entry name" value="DNA_glycosylase"/>
</dbReference>